<feature type="domain" description="J" evidence="5">
    <location>
        <begin position="239"/>
        <end position="305"/>
    </location>
</feature>
<dbReference type="Gene3D" id="1.10.287.1490">
    <property type="match status" value="1"/>
</dbReference>
<dbReference type="Pfam" id="PF00397">
    <property type="entry name" value="WW"/>
    <property type="match status" value="1"/>
</dbReference>
<dbReference type="Proteomes" id="UP001530293">
    <property type="component" value="Unassembled WGS sequence"/>
</dbReference>
<feature type="compositionally biased region" description="Low complexity" evidence="2">
    <location>
        <begin position="516"/>
        <end position="525"/>
    </location>
</feature>
<dbReference type="SUPFAM" id="SSF51045">
    <property type="entry name" value="WW domain"/>
    <property type="match status" value="1"/>
</dbReference>
<feature type="compositionally biased region" description="Low complexity" evidence="2">
    <location>
        <begin position="689"/>
        <end position="707"/>
    </location>
</feature>
<keyword evidence="1" id="KW-0175">Coiled coil</keyword>
<dbReference type="EMBL" id="JALLBG020000216">
    <property type="protein sequence ID" value="KAL3758858.1"/>
    <property type="molecule type" value="Genomic_DNA"/>
</dbReference>
<dbReference type="InterPro" id="IPR036869">
    <property type="entry name" value="J_dom_sf"/>
</dbReference>
<evidence type="ECO:0000256" key="1">
    <source>
        <dbReference type="SAM" id="Coils"/>
    </source>
</evidence>
<dbReference type="Gene3D" id="2.20.70.10">
    <property type="match status" value="1"/>
</dbReference>
<dbReference type="InterPro" id="IPR001202">
    <property type="entry name" value="WW_dom"/>
</dbReference>
<dbReference type="SUPFAM" id="SSF46565">
    <property type="entry name" value="Chaperone J-domain"/>
    <property type="match status" value="1"/>
</dbReference>
<feature type="compositionally biased region" description="Basic and acidic residues" evidence="2">
    <location>
        <begin position="675"/>
        <end position="684"/>
    </location>
</feature>
<feature type="compositionally biased region" description="Low complexity" evidence="2">
    <location>
        <begin position="391"/>
        <end position="402"/>
    </location>
</feature>
<feature type="compositionally biased region" description="Basic and acidic residues" evidence="2">
    <location>
        <begin position="548"/>
        <end position="568"/>
    </location>
</feature>
<dbReference type="PROSITE" id="PS50076">
    <property type="entry name" value="DNAJ_2"/>
    <property type="match status" value="1"/>
</dbReference>
<evidence type="ECO:0000256" key="2">
    <source>
        <dbReference type="SAM" id="MobiDB-lite"/>
    </source>
</evidence>
<feature type="compositionally biased region" description="Low complexity" evidence="2">
    <location>
        <begin position="423"/>
        <end position="444"/>
    </location>
</feature>
<feature type="coiled-coil region" evidence="1">
    <location>
        <begin position="809"/>
        <end position="836"/>
    </location>
</feature>
<feature type="compositionally biased region" description="Polar residues" evidence="2">
    <location>
        <begin position="1491"/>
        <end position="1500"/>
    </location>
</feature>
<feature type="compositionally biased region" description="Low complexity" evidence="2">
    <location>
        <begin position="577"/>
        <end position="589"/>
    </location>
</feature>
<keyword evidence="7" id="KW-1185">Reference proteome</keyword>
<dbReference type="SMART" id="SM00456">
    <property type="entry name" value="WW"/>
    <property type="match status" value="1"/>
</dbReference>
<organism evidence="6 7">
    <name type="scientific">Discostella pseudostelligera</name>
    <dbReference type="NCBI Taxonomy" id="259834"/>
    <lineage>
        <taxon>Eukaryota</taxon>
        <taxon>Sar</taxon>
        <taxon>Stramenopiles</taxon>
        <taxon>Ochrophyta</taxon>
        <taxon>Bacillariophyta</taxon>
        <taxon>Coscinodiscophyceae</taxon>
        <taxon>Thalassiosirophycidae</taxon>
        <taxon>Stephanodiscales</taxon>
        <taxon>Stephanodiscaceae</taxon>
        <taxon>Discostella</taxon>
    </lineage>
</organism>
<feature type="domain" description="WW" evidence="4">
    <location>
        <begin position="155"/>
        <end position="189"/>
    </location>
</feature>
<feature type="compositionally biased region" description="Basic and acidic residues" evidence="2">
    <location>
        <begin position="446"/>
        <end position="468"/>
    </location>
</feature>
<feature type="coiled-coil region" evidence="1">
    <location>
        <begin position="1331"/>
        <end position="1429"/>
    </location>
</feature>
<sequence>MSMSSGRRQHRWHPINLDEEETTTRSSSSRLRSRAGGLLFVSAALSLSMMPMLHLPYPTAAWSHHYQRQCPGGPTTAIPNHPPAIIAASTKSSFPHTPNNAKMSSTKVQTSLFMIAGNAAYASSSSEPWSSPNNNNNNIGGIGGRNNPNALLRPLASEGPWAAYLDLNYGRPYYFNHDTGESLWEPPTPTFPRVGGVDDFMSGGGMDEEAERAMMYGPDGEEGDASFQQQMMMQQQQPTFYDILQVPPTASRSQIKQSYLNLSKMYDARMDGNGGGRRSKEFNEIARAYMVLSDERSREKYDRRMEQWEAQRRMRMKMMEEERLWEVEQQEQMQQQQQQQRMMNGSGSREGGGTINNKFIKDMIYKKKMEMVDEDGSNKFGRFRGSGNREPPSGVQQQQSWSPGGGGGVSGGGRPMDMDPAEAEQMQFMQDQMQEQEWQRMMQQQEEERAQLFKEEQRMQQQRQEEMMQRQAQAAEEQKRQFDNEREREERRRASSERNVIQDVPKPQRQQPPQPMQQQQQQQIPNRQTSMNQFPPMPGQDLNAMMENMKKNFSEKKMAEASRVKDELSSLGGGRTQLNQPPNLQQQSSPKRRGVLFPGKGGIVVEDSPYIAKDILLDEFLGRKSSTPGEPSFISWVPPDDEVEAEDSTPSSPSFDGSVDDGQMRVGGPATLSGEQEREQERLQNIKARGAGRQQPPQFQQPGGRNQMKFGPSSPAQTSSKAREQERLQGMKAMGLGGGGAGGSGRGAGSPIGPASFVERTTLGAEESFAKSSAKEREQRRLQDMKAAVGIGVNTQGPTSSTTDNAKENDMIRKLEEAHRAEIAKLKQEMEESAARTLEEEIVNIAKIHAAEIFKLRDSFERAQAEAMRGMQQPGVGSPRQSAAEVEAAMQQLKMNQAAERERMKEEITREVESVMAEKINRMEAAHKAELDKILNPRSVRDGEETTRLQNEIITLKESHLAELNMLTATRNREMQQLRNELEAKTSELTKAHQIEIQKLQQNQKAASVADTLEFQKVAMDKLDARHKQEMQSMAAQHQREMDKLRQELRANSGQDWRIKVDEAKNVMAEQHKAEMESMVAQHKQEMQRTVENELQNLKQQHSKEMEAALAEKRRLQQQAESVTRELKKAEQSGSTLTRNEKIDMVLRSFEGVYDPNLIKQLRQDLNEREAGLNKQITESNQKIATLQSRLDCSILTEEKLTTEIHTLTKSKQNAEAELERIKLGTAERSNEVIRLKESIQTMTKEIYNLQSQLQGLIQERDSSRDGLQELREWKTKAEAERTKLENELKMKDGFIEKLKYDLKERNEDVNVLVPEVARLQELTATLEDLNAKLSFDFEALKEDAARLKAQYEKESESAAGLAQSLKDQLTTEQLKNANLIATLQDEIKAKEVEMARLQSTASERSQLITELKLKLERYRSESEKVIEDSKKKVASTDAFLRGQSRTAYSYMTKPSGGVVASLPNTNVIGSSFTTREKNFASVRENRLPPKQSSNSNEKSPMSGWAGYKNVRYGGYLDNLSNIISLTPQAQQLGYAVNQYRKAEKQILLEAKSLSEVAAKSFEEARALEGSGDKKKYEETLARANRESARVDELFVQAADMKAKAEAVVSPRFG</sequence>
<gene>
    <name evidence="6" type="ORF">ACHAWU_003130</name>
</gene>
<evidence type="ECO:0000313" key="7">
    <source>
        <dbReference type="Proteomes" id="UP001530293"/>
    </source>
</evidence>
<dbReference type="CDD" id="cd06257">
    <property type="entry name" value="DnaJ"/>
    <property type="match status" value="1"/>
</dbReference>
<feature type="coiled-coil region" evidence="1">
    <location>
        <begin position="1028"/>
        <end position="1133"/>
    </location>
</feature>
<keyword evidence="3" id="KW-0472">Membrane</keyword>
<dbReference type="PROSITE" id="PS50020">
    <property type="entry name" value="WW_DOMAIN_2"/>
    <property type="match status" value="1"/>
</dbReference>
<dbReference type="CDD" id="cd00201">
    <property type="entry name" value="WW"/>
    <property type="match status" value="1"/>
</dbReference>
<feature type="region of interest" description="Disordered" evidence="2">
    <location>
        <begin position="336"/>
        <end position="355"/>
    </location>
</feature>
<feature type="coiled-coil region" evidence="1">
    <location>
        <begin position="961"/>
        <end position="995"/>
    </location>
</feature>
<evidence type="ECO:0008006" key="8">
    <source>
        <dbReference type="Google" id="ProtNLM"/>
    </source>
</evidence>
<comment type="caution">
    <text evidence="6">The sequence shown here is derived from an EMBL/GenBank/DDBJ whole genome shotgun (WGS) entry which is preliminary data.</text>
</comment>
<evidence type="ECO:0000256" key="3">
    <source>
        <dbReference type="SAM" id="Phobius"/>
    </source>
</evidence>
<feature type="transmembrane region" description="Helical" evidence="3">
    <location>
        <begin position="35"/>
        <end position="57"/>
    </location>
</feature>
<protein>
    <recommendedName>
        <fullName evidence="8">WW domain-containing protein</fullName>
    </recommendedName>
</protein>
<dbReference type="PANTHER" id="PTHR15572">
    <property type="entry name" value="GLIOMA TUMOR SUPPRESSOR CANDIDATE REGION GENE 1"/>
    <property type="match status" value="1"/>
</dbReference>
<dbReference type="InterPro" id="IPR052438">
    <property type="entry name" value="Chromatin_remod/trans_coact"/>
</dbReference>
<feature type="compositionally biased region" description="Basic and acidic residues" evidence="2">
    <location>
        <begin position="476"/>
        <end position="496"/>
    </location>
</feature>
<dbReference type="InterPro" id="IPR036020">
    <property type="entry name" value="WW_dom_sf"/>
</dbReference>
<dbReference type="InterPro" id="IPR001623">
    <property type="entry name" value="DnaJ_domain"/>
</dbReference>
<dbReference type="Gene3D" id="1.10.287.110">
    <property type="entry name" value="DnaJ domain"/>
    <property type="match status" value="1"/>
</dbReference>
<feature type="coiled-coil region" evidence="1">
    <location>
        <begin position="883"/>
        <end position="918"/>
    </location>
</feature>
<evidence type="ECO:0000259" key="5">
    <source>
        <dbReference type="PROSITE" id="PS50076"/>
    </source>
</evidence>
<keyword evidence="3" id="KW-1133">Transmembrane helix</keyword>
<feature type="compositionally biased region" description="Gly residues" evidence="2">
    <location>
        <begin position="735"/>
        <end position="750"/>
    </location>
</feature>
<feature type="region of interest" description="Disordered" evidence="2">
    <location>
        <begin position="376"/>
        <end position="603"/>
    </location>
</feature>
<proteinExistence type="predicted"/>
<dbReference type="Pfam" id="PF00226">
    <property type="entry name" value="DnaJ"/>
    <property type="match status" value="1"/>
</dbReference>
<evidence type="ECO:0000259" key="4">
    <source>
        <dbReference type="PROSITE" id="PS50020"/>
    </source>
</evidence>
<dbReference type="SMART" id="SM00271">
    <property type="entry name" value="DnaJ"/>
    <property type="match status" value="1"/>
</dbReference>
<feature type="region of interest" description="Disordered" evidence="2">
    <location>
        <begin position="622"/>
        <end position="756"/>
    </location>
</feature>
<keyword evidence="3" id="KW-0812">Transmembrane</keyword>
<name>A0ABD3M7I7_9STRA</name>
<reference evidence="6 7" key="1">
    <citation type="submission" date="2024-10" db="EMBL/GenBank/DDBJ databases">
        <title>Updated reference genomes for cyclostephanoid diatoms.</title>
        <authorList>
            <person name="Roberts W.R."/>
            <person name="Alverson A.J."/>
        </authorList>
    </citation>
    <scope>NUCLEOTIDE SEQUENCE [LARGE SCALE GENOMIC DNA]</scope>
    <source>
        <strain evidence="6 7">AJA232-27</strain>
    </source>
</reference>
<evidence type="ECO:0000313" key="6">
    <source>
        <dbReference type="EMBL" id="KAL3758858.1"/>
    </source>
</evidence>
<dbReference type="PANTHER" id="PTHR15572:SF0">
    <property type="entry name" value="GLUTAMINE-RICH PROTEIN-RELATED"/>
    <property type="match status" value="1"/>
</dbReference>
<feature type="compositionally biased region" description="Gly residues" evidence="2">
    <location>
        <begin position="403"/>
        <end position="414"/>
    </location>
</feature>
<dbReference type="PRINTS" id="PR00625">
    <property type="entry name" value="JDOMAIN"/>
</dbReference>
<accession>A0ABD3M7I7</accession>
<feature type="region of interest" description="Disordered" evidence="2">
    <location>
        <begin position="1"/>
        <end position="32"/>
    </location>
</feature>
<feature type="coiled-coil region" evidence="1">
    <location>
        <begin position="1163"/>
        <end position="1288"/>
    </location>
</feature>
<feature type="region of interest" description="Disordered" evidence="2">
    <location>
        <begin position="1480"/>
        <end position="1504"/>
    </location>
</feature>